<comment type="caution">
    <text evidence="2">The sequence shown here is derived from an EMBL/GenBank/DDBJ whole genome shotgun (WGS) entry which is preliminary data.</text>
</comment>
<dbReference type="AlphaFoldDB" id="A0A2U1NLN4"/>
<sequence length="84" mass="8953">MANEEPKIATPINAMPSLSVSDTEPAGTVTPTEDQATPPAKQSSSSEQPVAKKEVPRKTAKRALFTETEDPSKPSSTKKSKNQD</sequence>
<evidence type="ECO:0000313" key="3">
    <source>
        <dbReference type="Proteomes" id="UP000245207"/>
    </source>
</evidence>
<proteinExistence type="predicted"/>
<reference evidence="2 3" key="1">
    <citation type="journal article" date="2018" name="Mol. Plant">
        <title>The genome of Artemisia annua provides insight into the evolution of Asteraceae family and artemisinin biosynthesis.</title>
        <authorList>
            <person name="Shen Q."/>
            <person name="Zhang L."/>
            <person name="Liao Z."/>
            <person name="Wang S."/>
            <person name="Yan T."/>
            <person name="Shi P."/>
            <person name="Liu M."/>
            <person name="Fu X."/>
            <person name="Pan Q."/>
            <person name="Wang Y."/>
            <person name="Lv Z."/>
            <person name="Lu X."/>
            <person name="Zhang F."/>
            <person name="Jiang W."/>
            <person name="Ma Y."/>
            <person name="Chen M."/>
            <person name="Hao X."/>
            <person name="Li L."/>
            <person name="Tang Y."/>
            <person name="Lv G."/>
            <person name="Zhou Y."/>
            <person name="Sun X."/>
            <person name="Brodelius P.E."/>
            <person name="Rose J.K.C."/>
            <person name="Tang K."/>
        </authorList>
    </citation>
    <scope>NUCLEOTIDE SEQUENCE [LARGE SCALE GENOMIC DNA]</scope>
    <source>
        <strain evidence="3">cv. Huhao1</strain>
        <tissue evidence="2">Leaf</tissue>
    </source>
</reference>
<name>A0A2U1NLN4_ARTAN</name>
<protein>
    <submittedName>
        <fullName evidence="2">Uncharacterized protein</fullName>
    </submittedName>
</protein>
<feature type="compositionally biased region" description="Polar residues" evidence="1">
    <location>
        <begin position="29"/>
        <end position="48"/>
    </location>
</feature>
<feature type="region of interest" description="Disordered" evidence="1">
    <location>
        <begin position="1"/>
        <end position="84"/>
    </location>
</feature>
<evidence type="ECO:0000313" key="2">
    <source>
        <dbReference type="EMBL" id="PWA74378.1"/>
    </source>
</evidence>
<keyword evidence="3" id="KW-1185">Reference proteome</keyword>
<evidence type="ECO:0000256" key="1">
    <source>
        <dbReference type="SAM" id="MobiDB-lite"/>
    </source>
</evidence>
<gene>
    <name evidence="2" type="ORF">CTI12_AA251960</name>
</gene>
<dbReference type="EMBL" id="PKPP01002578">
    <property type="protein sequence ID" value="PWA74378.1"/>
    <property type="molecule type" value="Genomic_DNA"/>
</dbReference>
<accession>A0A2U1NLN4</accession>
<dbReference type="Proteomes" id="UP000245207">
    <property type="component" value="Unassembled WGS sequence"/>
</dbReference>
<organism evidence="2 3">
    <name type="scientific">Artemisia annua</name>
    <name type="common">Sweet wormwood</name>
    <dbReference type="NCBI Taxonomy" id="35608"/>
    <lineage>
        <taxon>Eukaryota</taxon>
        <taxon>Viridiplantae</taxon>
        <taxon>Streptophyta</taxon>
        <taxon>Embryophyta</taxon>
        <taxon>Tracheophyta</taxon>
        <taxon>Spermatophyta</taxon>
        <taxon>Magnoliopsida</taxon>
        <taxon>eudicotyledons</taxon>
        <taxon>Gunneridae</taxon>
        <taxon>Pentapetalae</taxon>
        <taxon>asterids</taxon>
        <taxon>campanulids</taxon>
        <taxon>Asterales</taxon>
        <taxon>Asteraceae</taxon>
        <taxon>Asteroideae</taxon>
        <taxon>Anthemideae</taxon>
        <taxon>Artemisiinae</taxon>
        <taxon>Artemisia</taxon>
    </lineage>
</organism>